<accession>A0A1H1QQT0</accession>
<dbReference type="EMBL" id="LT629750">
    <property type="protein sequence ID" value="SDS25756.1"/>
    <property type="molecule type" value="Genomic_DNA"/>
</dbReference>
<dbReference type="PROSITE" id="PS51257">
    <property type="entry name" value="PROKAR_LIPOPROTEIN"/>
    <property type="match status" value="1"/>
</dbReference>
<dbReference type="RefSeq" id="WP_146686787.1">
    <property type="nucleotide sequence ID" value="NZ_LT629750.1"/>
</dbReference>
<evidence type="ECO:0000256" key="1">
    <source>
        <dbReference type="SAM" id="MobiDB-lite"/>
    </source>
</evidence>
<feature type="region of interest" description="Disordered" evidence="1">
    <location>
        <begin position="32"/>
        <end position="75"/>
    </location>
</feature>
<gene>
    <name evidence="2" type="ORF">SAMN05444158_1497</name>
</gene>
<dbReference type="AlphaFoldDB" id="A0A1H1QQT0"/>
<evidence type="ECO:0000313" key="2">
    <source>
        <dbReference type="EMBL" id="SDS25756.1"/>
    </source>
</evidence>
<dbReference type="Proteomes" id="UP000243904">
    <property type="component" value="Chromosome I"/>
</dbReference>
<reference evidence="3" key="1">
    <citation type="submission" date="2016-10" db="EMBL/GenBank/DDBJ databases">
        <authorList>
            <person name="Varghese N."/>
            <person name="Submissions S."/>
        </authorList>
    </citation>
    <scope>NUCLEOTIDE SEQUENCE [LARGE SCALE GENOMIC DNA]</scope>
    <source>
        <strain evidence="3">GAS369</strain>
    </source>
</reference>
<dbReference type="Pfam" id="PF01391">
    <property type="entry name" value="Collagen"/>
    <property type="match status" value="1"/>
</dbReference>
<name>A0A1H1QQT0_9BRAD</name>
<keyword evidence="2" id="KW-0176">Collagen</keyword>
<evidence type="ECO:0000313" key="3">
    <source>
        <dbReference type="Proteomes" id="UP000243904"/>
    </source>
</evidence>
<dbReference type="InterPro" id="IPR008160">
    <property type="entry name" value="Collagen"/>
</dbReference>
<keyword evidence="3" id="KW-1185">Reference proteome</keyword>
<organism evidence="2 3">
    <name type="scientific">Bradyrhizobium canariense</name>
    <dbReference type="NCBI Taxonomy" id="255045"/>
    <lineage>
        <taxon>Bacteria</taxon>
        <taxon>Pseudomonadati</taxon>
        <taxon>Pseudomonadota</taxon>
        <taxon>Alphaproteobacteria</taxon>
        <taxon>Hyphomicrobiales</taxon>
        <taxon>Nitrobacteraceae</taxon>
        <taxon>Bradyrhizobium</taxon>
    </lineage>
</organism>
<sequence length="143" mass="14055">MKYSDCRARRVPIFVVLCVAAISLGGCFEGPKGDKGDPGPAGPPGPQGEQGKTGPAGLAGKDGKDGIQGPAGPSSAVYAKSLDSNACGSVGCTSECGTGEIVASVTCLSNQGATLQPSIHSGGIWTASCPTPSTGMVLLCSKK</sequence>
<protein>
    <submittedName>
        <fullName evidence="2">Collagen triple helix repeat-containing protein</fullName>
    </submittedName>
</protein>
<proteinExistence type="predicted"/>